<dbReference type="GO" id="GO:0003677">
    <property type="term" value="F:DNA binding"/>
    <property type="evidence" value="ECO:0007669"/>
    <property type="project" value="UniProtKB-KW"/>
</dbReference>
<keyword evidence="1" id="KW-0805">Transcription regulation</keyword>
<evidence type="ECO:0000313" key="5">
    <source>
        <dbReference type="EMBL" id="AWN40078.1"/>
    </source>
</evidence>
<dbReference type="RefSeq" id="WP_109887917.1">
    <property type="nucleotide sequence ID" value="NZ_CP029550.1"/>
</dbReference>
<dbReference type="SMART" id="SM00419">
    <property type="entry name" value="HTH_CRP"/>
    <property type="match status" value="1"/>
</dbReference>
<dbReference type="OrthoDB" id="7584044at2"/>
<keyword evidence="2" id="KW-0238">DNA-binding</keyword>
<keyword evidence="3" id="KW-0804">Transcription</keyword>
<dbReference type="Gene3D" id="2.60.120.10">
    <property type="entry name" value="Jelly Rolls"/>
    <property type="match status" value="1"/>
</dbReference>
<evidence type="ECO:0000259" key="4">
    <source>
        <dbReference type="PROSITE" id="PS51063"/>
    </source>
</evidence>
<keyword evidence="6" id="KW-1185">Reference proteome</keyword>
<dbReference type="InterPro" id="IPR000595">
    <property type="entry name" value="cNMP-bd_dom"/>
</dbReference>
<dbReference type="InterPro" id="IPR014710">
    <property type="entry name" value="RmlC-like_jellyroll"/>
</dbReference>
<dbReference type="InterPro" id="IPR012318">
    <property type="entry name" value="HTH_CRP"/>
</dbReference>
<accession>A0A2U8W334</accession>
<dbReference type="Pfam" id="PF00027">
    <property type="entry name" value="cNMP_binding"/>
    <property type="match status" value="1"/>
</dbReference>
<evidence type="ECO:0000256" key="1">
    <source>
        <dbReference type="ARBA" id="ARBA00023015"/>
    </source>
</evidence>
<dbReference type="AlphaFoldDB" id="A0A2U8W334"/>
<dbReference type="GO" id="GO:0006355">
    <property type="term" value="P:regulation of DNA-templated transcription"/>
    <property type="evidence" value="ECO:0007669"/>
    <property type="project" value="InterPro"/>
</dbReference>
<evidence type="ECO:0000256" key="3">
    <source>
        <dbReference type="ARBA" id="ARBA00023163"/>
    </source>
</evidence>
<dbReference type="KEGG" id="mets:DK389_05385"/>
<dbReference type="Gene3D" id="1.10.10.10">
    <property type="entry name" value="Winged helix-like DNA-binding domain superfamily/Winged helix DNA-binding domain"/>
    <property type="match status" value="1"/>
</dbReference>
<dbReference type="Pfam" id="PF13545">
    <property type="entry name" value="HTH_Crp_2"/>
    <property type="match status" value="1"/>
</dbReference>
<dbReference type="Proteomes" id="UP000245926">
    <property type="component" value="Chromosome"/>
</dbReference>
<evidence type="ECO:0000313" key="6">
    <source>
        <dbReference type="Proteomes" id="UP000245926"/>
    </source>
</evidence>
<proteinExistence type="predicted"/>
<dbReference type="InterPro" id="IPR036390">
    <property type="entry name" value="WH_DNA-bd_sf"/>
</dbReference>
<name>A0A2U8W334_9HYPH</name>
<dbReference type="SMART" id="SM00100">
    <property type="entry name" value="cNMP"/>
    <property type="match status" value="1"/>
</dbReference>
<gene>
    <name evidence="5" type="ORF">DK389_05385</name>
</gene>
<dbReference type="EMBL" id="CP029550">
    <property type="protein sequence ID" value="AWN40078.1"/>
    <property type="molecule type" value="Genomic_DNA"/>
</dbReference>
<feature type="domain" description="HTH crp-type" evidence="4">
    <location>
        <begin position="158"/>
        <end position="232"/>
    </location>
</feature>
<sequence length="254" mass="27884">MSVFASGFPCLEPPSNPLILKLEHGAALSAADKATLEALSARTREVEARKDLIQEGERPEVVHLVMSGLACRYKVLPDGKRQILAFLIPGDFCDLHVAILGFMDHSICTLSRCTMVAISSESIAELTLNHPRITRALWWATLVDEGILREWLTGMGQRSSEAQTAHLFCELLVRLQAVGLAAPDSCYLPLTQNELADALGISPVHMNRTLQQLRADGLITLAKGMLTVPDVARLQAFAHFNPNYLHLLRRTGQA</sequence>
<dbReference type="PROSITE" id="PS51063">
    <property type="entry name" value="HTH_CRP_2"/>
    <property type="match status" value="1"/>
</dbReference>
<evidence type="ECO:0000256" key="2">
    <source>
        <dbReference type="ARBA" id="ARBA00023125"/>
    </source>
</evidence>
<dbReference type="CDD" id="cd00038">
    <property type="entry name" value="CAP_ED"/>
    <property type="match status" value="1"/>
</dbReference>
<dbReference type="SUPFAM" id="SSF51206">
    <property type="entry name" value="cAMP-binding domain-like"/>
    <property type="match status" value="1"/>
</dbReference>
<dbReference type="InterPro" id="IPR036388">
    <property type="entry name" value="WH-like_DNA-bd_sf"/>
</dbReference>
<reference evidence="6" key="1">
    <citation type="submission" date="2018-05" db="EMBL/GenBank/DDBJ databases">
        <title>Complete Genome Sequence of Methylobacterium sp. 17SD2-17.</title>
        <authorList>
            <person name="Srinivasan S."/>
        </authorList>
    </citation>
    <scope>NUCLEOTIDE SEQUENCE [LARGE SCALE GENOMIC DNA]</scope>
    <source>
        <strain evidence="6">17SD2-17</strain>
    </source>
</reference>
<organism evidence="5 6">
    <name type="scientific">Methylobacterium durans</name>
    <dbReference type="NCBI Taxonomy" id="2202825"/>
    <lineage>
        <taxon>Bacteria</taxon>
        <taxon>Pseudomonadati</taxon>
        <taxon>Pseudomonadota</taxon>
        <taxon>Alphaproteobacteria</taxon>
        <taxon>Hyphomicrobiales</taxon>
        <taxon>Methylobacteriaceae</taxon>
        <taxon>Methylobacterium</taxon>
    </lineage>
</organism>
<dbReference type="InterPro" id="IPR018490">
    <property type="entry name" value="cNMP-bd_dom_sf"/>
</dbReference>
<dbReference type="SUPFAM" id="SSF46785">
    <property type="entry name" value="Winged helix' DNA-binding domain"/>
    <property type="match status" value="1"/>
</dbReference>
<protein>
    <recommendedName>
        <fullName evidence="4">HTH crp-type domain-containing protein</fullName>
    </recommendedName>
</protein>